<gene>
    <name evidence="1" type="ORF">HDG70_000917</name>
</gene>
<accession>A0ABX2R7Q9</accession>
<evidence type="ECO:0000313" key="1">
    <source>
        <dbReference type="EMBL" id="NYE57211.1"/>
    </source>
</evidence>
<dbReference type="EMBL" id="JACCBS010000001">
    <property type="protein sequence ID" value="NYE57211.1"/>
    <property type="molecule type" value="Genomic_DNA"/>
</dbReference>
<protein>
    <submittedName>
        <fullName evidence="1">Uncharacterized protein</fullName>
    </submittedName>
</protein>
<keyword evidence="2" id="KW-1185">Reference proteome</keyword>
<proteinExistence type="predicted"/>
<organism evidence="1 2">
    <name type="scientific">Carboxydothermus ferrireducens DSM 11255</name>
    <dbReference type="NCBI Taxonomy" id="1119529"/>
    <lineage>
        <taxon>Bacteria</taxon>
        <taxon>Bacillati</taxon>
        <taxon>Bacillota</taxon>
        <taxon>Clostridia</taxon>
        <taxon>Thermoanaerobacterales</taxon>
        <taxon>Thermoanaerobacteraceae</taxon>
        <taxon>Carboxydothermus</taxon>
    </lineage>
</organism>
<dbReference type="RefSeq" id="WP_028052158.1">
    <property type="nucleotide sequence ID" value="NZ_ATYG01000015.1"/>
</dbReference>
<reference evidence="1 2" key="1">
    <citation type="submission" date="2020-07" db="EMBL/GenBank/DDBJ databases">
        <title>Genomic Encyclopedia of Type Strains, Phase III (KMG-III): the genomes of soil and plant-associated and newly described type strains.</title>
        <authorList>
            <person name="Whitman W."/>
        </authorList>
    </citation>
    <scope>NUCLEOTIDE SEQUENCE [LARGE SCALE GENOMIC DNA]</scope>
    <source>
        <strain evidence="1 2">DSM 11255</strain>
    </source>
</reference>
<evidence type="ECO:0000313" key="2">
    <source>
        <dbReference type="Proteomes" id="UP000604066"/>
    </source>
</evidence>
<sequence length="112" mass="12578">MNSNRTAELSIRLSEFEVPPVQDFLVIGKKAPIGIEAFSKMVEFISPNLYKAIKLNHDKFEGVVIKKSCLNIIEENVLLNALMEEVDAISDERTIFKGSLNIALSIKKEIEV</sequence>
<name>A0ABX2R7Q9_9THEO</name>
<comment type="caution">
    <text evidence="1">The sequence shown here is derived from an EMBL/GenBank/DDBJ whole genome shotgun (WGS) entry which is preliminary data.</text>
</comment>
<dbReference type="Proteomes" id="UP000604066">
    <property type="component" value="Unassembled WGS sequence"/>
</dbReference>